<dbReference type="SUPFAM" id="SSF51161">
    <property type="entry name" value="Trimeric LpxA-like enzymes"/>
    <property type="match status" value="1"/>
</dbReference>
<dbReference type="Pfam" id="PF00132">
    <property type="entry name" value="Hexapep"/>
    <property type="match status" value="1"/>
</dbReference>
<organism evidence="5 6">
    <name type="scientific">Flavobacterium turcicum</name>
    <dbReference type="NCBI Taxonomy" id="2764718"/>
    <lineage>
        <taxon>Bacteria</taxon>
        <taxon>Pseudomonadati</taxon>
        <taxon>Bacteroidota</taxon>
        <taxon>Flavobacteriia</taxon>
        <taxon>Flavobacteriales</taxon>
        <taxon>Flavobacteriaceae</taxon>
        <taxon>Flavobacterium</taxon>
    </lineage>
</organism>
<sequence length="220" mass="25025">MGNFIEKIKKFLLQRIFNRTQKELKLSFEEKVELGKVNNFHGNNKVRNISIGKNSYVSYNSIVYHADIGDYCSIGPNVVIGYGDHPTNMISTSPHIYLNSLLFDENETASILISHFNKVKIMNDVWIGANVYIKNGVKIGNGAIIGAGAVVLKDVDDYDIVAGVPAKFIRKRFDSKVIELLLKIKWWEMDFQALKKYKDVLSNPTTILLNEMIKKMNHDI</sequence>
<evidence type="ECO:0000256" key="4">
    <source>
        <dbReference type="ARBA" id="ARBA00023315"/>
    </source>
</evidence>
<gene>
    <name evidence="5" type="ORF">H8R26_09495</name>
</gene>
<accession>A0ABR7JGM9</accession>
<dbReference type="Proteomes" id="UP000621670">
    <property type="component" value="Unassembled WGS sequence"/>
</dbReference>
<dbReference type="InterPro" id="IPR001451">
    <property type="entry name" value="Hexapep"/>
</dbReference>
<dbReference type="InterPro" id="IPR050179">
    <property type="entry name" value="Trans_hexapeptide_repeat"/>
</dbReference>
<dbReference type="InterPro" id="IPR018357">
    <property type="entry name" value="Hexapep_transf_CS"/>
</dbReference>
<evidence type="ECO:0000256" key="1">
    <source>
        <dbReference type="ARBA" id="ARBA00007274"/>
    </source>
</evidence>
<comment type="caution">
    <text evidence="5">The sequence shown here is derived from an EMBL/GenBank/DDBJ whole genome shotgun (WGS) entry which is preliminary data.</text>
</comment>
<dbReference type="PANTHER" id="PTHR43300">
    <property type="entry name" value="ACETYLTRANSFERASE"/>
    <property type="match status" value="1"/>
</dbReference>
<dbReference type="InterPro" id="IPR011004">
    <property type="entry name" value="Trimer_LpxA-like_sf"/>
</dbReference>
<name>A0ABR7JGM9_9FLAO</name>
<protein>
    <submittedName>
        <fullName evidence="5">CatB-related O-acetyltransferase</fullName>
    </submittedName>
</protein>
<evidence type="ECO:0000313" key="6">
    <source>
        <dbReference type="Proteomes" id="UP000621670"/>
    </source>
</evidence>
<proteinExistence type="inferred from homology"/>
<dbReference type="Gene3D" id="2.160.10.10">
    <property type="entry name" value="Hexapeptide repeat proteins"/>
    <property type="match status" value="1"/>
</dbReference>
<comment type="similarity">
    <text evidence="1">Belongs to the transferase hexapeptide repeat family.</text>
</comment>
<dbReference type="RefSeq" id="WP_166136280.1">
    <property type="nucleotide sequence ID" value="NZ_JAAOBY010000005.1"/>
</dbReference>
<keyword evidence="3" id="KW-0677">Repeat</keyword>
<keyword evidence="6" id="KW-1185">Reference proteome</keyword>
<evidence type="ECO:0000256" key="2">
    <source>
        <dbReference type="ARBA" id="ARBA00022679"/>
    </source>
</evidence>
<dbReference type="PANTHER" id="PTHR43300:SF11">
    <property type="entry name" value="ACETYLTRANSFERASE RV3034C-RELATED"/>
    <property type="match status" value="1"/>
</dbReference>
<keyword evidence="2" id="KW-0808">Transferase</keyword>
<keyword evidence="4" id="KW-0012">Acyltransferase</keyword>
<evidence type="ECO:0000256" key="3">
    <source>
        <dbReference type="ARBA" id="ARBA00022737"/>
    </source>
</evidence>
<dbReference type="PROSITE" id="PS00101">
    <property type="entry name" value="HEXAPEP_TRANSFERASES"/>
    <property type="match status" value="1"/>
</dbReference>
<dbReference type="CDD" id="cd03349">
    <property type="entry name" value="LbH_XAT"/>
    <property type="match status" value="1"/>
</dbReference>
<dbReference type="EMBL" id="JACRUM010000004">
    <property type="protein sequence ID" value="MBC5863655.1"/>
    <property type="molecule type" value="Genomic_DNA"/>
</dbReference>
<evidence type="ECO:0000313" key="5">
    <source>
        <dbReference type="EMBL" id="MBC5863655.1"/>
    </source>
</evidence>
<reference evidence="5 6" key="1">
    <citation type="submission" date="2020-08" db="EMBL/GenBank/DDBJ databases">
        <title>Description of novel Flavobacterium F-400 isolate.</title>
        <authorList>
            <person name="Saticioglu I."/>
            <person name="Duman M."/>
            <person name="Altun S."/>
        </authorList>
    </citation>
    <scope>NUCLEOTIDE SEQUENCE [LARGE SCALE GENOMIC DNA]</scope>
    <source>
        <strain evidence="5 6">F-400</strain>
    </source>
</reference>